<dbReference type="PRINTS" id="PR00506">
    <property type="entry name" value="D21N6MTFRASE"/>
</dbReference>
<comment type="caution">
    <text evidence="8">The sequence shown here is derived from an EMBL/GenBank/DDBJ whole genome shotgun (WGS) entry which is preliminary data.</text>
</comment>
<keyword evidence="5" id="KW-0949">S-adenosyl-L-methionine</keyword>
<accession>A0A0P9VNV5</accession>
<evidence type="ECO:0000256" key="4">
    <source>
        <dbReference type="ARBA" id="ARBA00022679"/>
    </source>
</evidence>
<dbReference type="AlphaFoldDB" id="A0A0P9VNV5"/>
<evidence type="ECO:0000259" key="7">
    <source>
        <dbReference type="Pfam" id="PF01555"/>
    </source>
</evidence>
<keyword evidence="4 8" id="KW-0808">Transferase</keyword>
<dbReference type="GO" id="GO:0009007">
    <property type="term" value="F:site-specific DNA-methyltransferase (adenine-specific) activity"/>
    <property type="evidence" value="ECO:0007669"/>
    <property type="project" value="UniProtKB-EC"/>
</dbReference>
<dbReference type="InterPro" id="IPR029063">
    <property type="entry name" value="SAM-dependent_MTases_sf"/>
</dbReference>
<comment type="similarity">
    <text evidence="1">Belongs to the N(4)/N(6)-methyltransferase family.</text>
</comment>
<dbReference type="InterPro" id="IPR002052">
    <property type="entry name" value="DNA_methylase_N6_adenine_CS"/>
</dbReference>
<dbReference type="InterPro" id="IPR002941">
    <property type="entry name" value="DNA_methylase_N4/N6"/>
</dbReference>
<dbReference type="SUPFAM" id="SSF53335">
    <property type="entry name" value="S-adenosyl-L-methionine-dependent methyltransferases"/>
    <property type="match status" value="1"/>
</dbReference>
<evidence type="ECO:0000256" key="5">
    <source>
        <dbReference type="ARBA" id="ARBA00022691"/>
    </source>
</evidence>
<evidence type="ECO:0000313" key="9">
    <source>
        <dbReference type="Proteomes" id="UP000050265"/>
    </source>
</evidence>
<dbReference type="GO" id="GO:0003677">
    <property type="term" value="F:DNA binding"/>
    <property type="evidence" value="ECO:0007669"/>
    <property type="project" value="InterPro"/>
</dbReference>
<keyword evidence="3 8" id="KW-0489">Methyltransferase</keyword>
<evidence type="ECO:0000256" key="6">
    <source>
        <dbReference type="ARBA" id="ARBA00047942"/>
    </source>
</evidence>
<evidence type="ECO:0000256" key="2">
    <source>
        <dbReference type="ARBA" id="ARBA00011900"/>
    </source>
</evidence>
<dbReference type="InterPro" id="IPR002295">
    <property type="entry name" value="N4/N6-MTase_EcoPI_Mod-like"/>
</dbReference>
<dbReference type="PATRIC" id="fig|53707.9.peg.3334"/>
<dbReference type="EC" id="2.1.1.72" evidence="2"/>
<evidence type="ECO:0000256" key="3">
    <source>
        <dbReference type="ARBA" id="ARBA00022603"/>
    </source>
</evidence>
<organism evidence="8 9">
    <name type="scientific">Pseudomonas amygdali pv. lachrymans</name>
    <name type="common">Pseudomonas syringae pv. lachrymans</name>
    <dbReference type="NCBI Taxonomy" id="53707"/>
    <lineage>
        <taxon>Bacteria</taxon>
        <taxon>Pseudomonadati</taxon>
        <taxon>Pseudomonadota</taxon>
        <taxon>Gammaproteobacteria</taxon>
        <taxon>Pseudomonadales</taxon>
        <taxon>Pseudomonadaceae</taxon>
        <taxon>Pseudomonas</taxon>
        <taxon>Pseudomonas amygdali</taxon>
    </lineage>
</organism>
<proteinExistence type="inferred from homology"/>
<feature type="domain" description="DNA methylase N-4/N-6" evidence="7">
    <location>
        <begin position="90"/>
        <end position="390"/>
    </location>
</feature>
<sequence>MSTTMPAQESLQLAMPEGGTTNVEKYEFKPIKGFPMLNWRGKRPFTSTQYYPAQLKEIHGEEVDGWRNKIFWGDNLQVMSHLLKEFRGQVDLIYIDPPFDSKADYKKRIKLKGGLAEGDQSSFEEKQYGDIWNNDEYLQFLYERLVLLRELLTDTGSIYIHCDANRGHYIKCLMDEVFGAGNFRNEIIWKRTAARADSKTYNHVHDTLFFYTKGDRFTWNRQFTEHSESYVGSKYSNVDKDGRRYMLDNMTSPNPRPNMTYVWKGFQPPENGWRYSLEKMTELDAQGRIWYPEDKTKRPRFIRFLDESEGRPLDSVWTDIFPVNSQASDRLDYPTQKPVDLLERVIKASSDAGSLVFDCFMGSGTTQEAAMRLGRRFIGADINLGAIQTTAKRLIGAADNLRHKALDGEAKYFTGFELHNVNHYDIFRNPIQAKELLVEALEVQKLEFSTVFEGEKDGRMIKIMPVNRIATRADLNELIAGFDYKTWERKQNESPNRPVEKITLVCMGHEPDLAAQLELAAKPFKVDVDVVDILRDKADLEFKRDSQAKVSIKNGELVVERFYPMNLLQKLSRQKESVEDWKELVESVLIDWNYDGAVLQPAVLDIPSKNEMVNGVYKVPEDAGTIRVKITDLLSESWEGSVSNGD</sequence>
<protein>
    <recommendedName>
        <fullName evidence="2">site-specific DNA-methyltransferase (adenine-specific)</fullName>
        <ecNumber evidence="2">2.1.1.72</ecNumber>
    </recommendedName>
</protein>
<dbReference type="EMBL" id="LJQP01000167">
    <property type="protein sequence ID" value="KPX71690.1"/>
    <property type="molecule type" value="Genomic_DNA"/>
</dbReference>
<dbReference type="Proteomes" id="UP000050265">
    <property type="component" value="Unassembled WGS sequence"/>
</dbReference>
<dbReference type="GO" id="GO:0032259">
    <property type="term" value="P:methylation"/>
    <property type="evidence" value="ECO:0007669"/>
    <property type="project" value="UniProtKB-KW"/>
</dbReference>
<dbReference type="Gene3D" id="3.40.50.150">
    <property type="entry name" value="Vaccinia Virus protein VP39"/>
    <property type="match status" value="1"/>
</dbReference>
<dbReference type="PROSITE" id="PS00092">
    <property type="entry name" value="N6_MTASE"/>
    <property type="match status" value="1"/>
</dbReference>
<dbReference type="Pfam" id="PF01555">
    <property type="entry name" value="N6_N4_Mtase"/>
    <property type="match status" value="1"/>
</dbReference>
<gene>
    <name evidence="8" type="ORF">ALO35_02296</name>
</gene>
<evidence type="ECO:0000256" key="1">
    <source>
        <dbReference type="ARBA" id="ARBA00006594"/>
    </source>
</evidence>
<name>A0A0P9VNV5_PSEAV</name>
<reference evidence="8 9" key="1">
    <citation type="submission" date="2015-09" db="EMBL/GenBank/DDBJ databases">
        <title>Genome announcement of multiple Pseudomonas syringae strains.</title>
        <authorList>
            <person name="Thakur S."/>
            <person name="Wang P.W."/>
            <person name="Gong Y."/>
            <person name="Weir B.S."/>
            <person name="Guttman D.S."/>
        </authorList>
    </citation>
    <scope>NUCLEOTIDE SEQUENCE [LARGE SCALE GENOMIC DNA]</scope>
    <source>
        <strain evidence="8 9">ICMP3507</strain>
    </source>
</reference>
<comment type="catalytic activity">
    <reaction evidence="6">
        <text>a 2'-deoxyadenosine in DNA + S-adenosyl-L-methionine = an N(6)-methyl-2'-deoxyadenosine in DNA + S-adenosyl-L-homocysteine + H(+)</text>
        <dbReference type="Rhea" id="RHEA:15197"/>
        <dbReference type="Rhea" id="RHEA-COMP:12418"/>
        <dbReference type="Rhea" id="RHEA-COMP:12419"/>
        <dbReference type="ChEBI" id="CHEBI:15378"/>
        <dbReference type="ChEBI" id="CHEBI:57856"/>
        <dbReference type="ChEBI" id="CHEBI:59789"/>
        <dbReference type="ChEBI" id="CHEBI:90615"/>
        <dbReference type="ChEBI" id="CHEBI:90616"/>
        <dbReference type="EC" id="2.1.1.72"/>
    </reaction>
</comment>
<dbReference type="GO" id="GO:0008170">
    <property type="term" value="F:N-methyltransferase activity"/>
    <property type="evidence" value="ECO:0007669"/>
    <property type="project" value="InterPro"/>
</dbReference>
<evidence type="ECO:0000313" key="8">
    <source>
        <dbReference type="EMBL" id="KPX71690.1"/>
    </source>
</evidence>